<dbReference type="Pfam" id="PF04313">
    <property type="entry name" value="HSDR_N"/>
    <property type="match status" value="1"/>
</dbReference>
<dbReference type="InterPro" id="IPR014001">
    <property type="entry name" value="Helicase_ATP-bd"/>
</dbReference>
<keyword evidence="6 11" id="KW-0680">Restriction system</keyword>
<name>A0A1U7NEY0_9FIRM</name>
<dbReference type="InterPro" id="IPR004473">
    <property type="entry name" value="Restrct_endonuc_typeI_HsdR"/>
</dbReference>
<dbReference type="InterPro" id="IPR027417">
    <property type="entry name" value="P-loop_NTPase"/>
</dbReference>
<comment type="caution">
    <text evidence="14">The sequence shown here is derived from an EMBL/GenBank/DDBJ whole genome shotgun (WGS) entry which is preliminary data.</text>
</comment>
<dbReference type="GO" id="GO:0004386">
    <property type="term" value="F:helicase activity"/>
    <property type="evidence" value="ECO:0007669"/>
    <property type="project" value="UniProtKB-KW"/>
</dbReference>
<keyword evidence="15" id="KW-1185">Reference proteome</keyword>
<dbReference type="Gene3D" id="3.40.50.300">
    <property type="entry name" value="P-loop containing nucleotide triphosphate hydrolases"/>
    <property type="match status" value="2"/>
</dbReference>
<keyword evidence="12" id="KW-0175">Coiled coil</keyword>
<evidence type="ECO:0000256" key="9">
    <source>
        <dbReference type="ARBA" id="ARBA00022840"/>
    </source>
</evidence>
<keyword evidence="7" id="KW-0255">Endonuclease</keyword>
<comment type="function">
    <text evidence="11">Subunit R is required for both nuclease and ATPase activities, but not for modification.</text>
</comment>
<dbReference type="RefSeq" id="WP_075820172.1">
    <property type="nucleotide sequence ID" value="NZ_CAPNHH010000123.1"/>
</dbReference>
<protein>
    <recommendedName>
        <fullName evidence="11">Type I restriction enzyme endonuclease subunit</fullName>
        <shortName evidence="11">R protein</shortName>
        <ecNumber evidence="11">3.1.21.3</ecNumber>
    </recommendedName>
    <alternativeName>
        <fullName evidence="11">Type-1 restriction enzyme R protein</fullName>
    </alternativeName>
</protein>
<proteinExistence type="inferred from homology"/>
<comment type="subunit">
    <text evidence="3 11">The type I restriction/modification system is composed of three polypeptides R, M and S.</text>
</comment>
<feature type="domain" description="Helicase ATP-binding" evidence="13">
    <location>
        <begin position="294"/>
        <end position="464"/>
    </location>
</feature>
<evidence type="ECO:0000256" key="7">
    <source>
        <dbReference type="ARBA" id="ARBA00022759"/>
    </source>
</evidence>
<evidence type="ECO:0000256" key="10">
    <source>
        <dbReference type="ARBA" id="ARBA00023125"/>
    </source>
</evidence>
<keyword evidence="8 11" id="KW-0378">Hydrolase</keyword>
<comment type="catalytic activity">
    <reaction evidence="1 11">
        <text>Endonucleolytic cleavage of DNA to give random double-stranded fragments with terminal 5'-phosphates, ATP is simultaneously hydrolyzed.</text>
        <dbReference type="EC" id="3.1.21.3"/>
    </reaction>
</comment>
<dbReference type="Pfam" id="PF18766">
    <property type="entry name" value="SWI2_SNF2"/>
    <property type="match status" value="1"/>
</dbReference>
<evidence type="ECO:0000256" key="5">
    <source>
        <dbReference type="ARBA" id="ARBA00022741"/>
    </source>
</evidence>
<dbReference type="PROSITE" id="PS51192">
    <property type="entry name" value="HELICASE_ATP_BIND_1"/>
    <property type="match status" value="1"/>
</dbReference>
<dbReference type="CDD" id="cd18800">
    <property type="entry name" value="SF2_C_EcoR124I-like"/>
    <property type="match status" value="1"/>
</dbReference>
<dbReference type="Pfam" id="PF12008">
    <property type="entry name" value="EcoR124_C"/>
    <property type="match status" value="1"/>
</dbReference>
<reference evidence="14 15" key="1">
    <citation type="submission" date="2016-11" db="EMBL/GenBank/DDBJ databases">
        <title>Description of two novel members of the family Erysipelotrichaceae: Ileibacterium lipovorans gen. nov., sp. nov. and Dubosiella newyorkensis, gen. nov., sp. nov.</title>
        <authorList>
            <person name="Cox L.M."/>
            <person name="Sohn J."/>
            <person name="Tyrrell K.L."/>
            <person name="Citron D.M."/>
            <person name="Lawson P.A."/>
            <person name="Patel N.B."/>
            <person name="Iizumi T."/>
            <person name="Perez-Perez G.I."/>
            <person name="Goldstein E.J."/>
            <person name="Blaser M.J."/>
        </authorList>
    </citation>
    <scope>NUCLEOTIDE SEQUENCE [LARGE SCALE GENOMIC DNA]</scope>
    <source>
        <strain evidence="14 15">NYU-BL-A3</strain>
    </source>
</reference>
<evidence type="ECO:0000256" key="2">
    <source>
        <dbReference type="ARBA" id="ARBA00008598"/>
    </source>
</evidence>
<accession>A0A1U7NEY0</accession>
<evidence type="ECO:0000256" key="3">
    <source>
        <dbReference type="ARBA" id="ARBA00011296"/>
    </source>
</evidence>
<keyword evidence="14" id="KW-0347">Helicase</keyword>
<sequence length="1062" mass="122437">MIKSKSELEFENEFIEKLTTGTISLPEDQSGRVIKTRLWKYEPSIKTTEQLWQNFKSILEQHNSKSLDGPLSPAEFAQVKKQITDLNTPFQAGQFLYGMNGVSQIEVDMDDGRHVYLTVFDQSQIGAGDTVYQVVNQIQKPAILPGKPNRRFDVTLLINGLPIIQIELKKDTHDANEALNQMHQYITEAQYGDIFSTLQILVGMTPHNTKYMANTTADRFNKEFSFHWQRKNDSTIVRNWEEFTDTVLSIPAAHNLATNYMILDGTPNKEMLKVMRPYQVYATENAIQAIKNRDPDLLLNKLGFIWHITGSGKTITSFKTAWQASNLPTVDKVVFVVDRKNLTRQTLENYRAYDPEYSNGDQDFSSIADTANTRELIKNLKSNSNDIVITSVQKLQRLVRKKNFTAPDKRILFIVDEAHRSTGGEVFREIQKKFKRSSWLGYTGTPLFDDSKGKLKTADIFGKCIHDYTIRNAIADHNVLGFNVDFKTTIEEETVRNKYLPDFYRRQNPDWTEEQIEEKINNITEDDIDDNLNASFYDNNPAHVKAVVADIFKNWRNRSVDGKYNAILTTHVGGNRPSIPMAMMYYDEFQRVNEENRKLGKPTLKVTVSFSMDSTNGENMLKTNQALSRVIDHYNKEFGTSFGLDSVEEYKNDVEDRLKKINREGEPLDLLIVVDQFLTGTDAPELNTLYVDRTLKGASLVQAYSRTNRIHDKFDKPFGHIINYRWPKQNEKLMNEALAIYTDSSFKNLTPSEQEEANVGNKVIAKKFDDVVRDVQEIVGEMRELTANFNHLPYSENEKYRFADLLTDYNKGIAMLKQYPEDSESKYGGYNPDFPERMIAALGMNLDEQEQLETVLTHEIKEFIGKKTGIPVSDLDLRVIHIKDVIVNYDYLTEQLENLLNQIHENEMENAKTTETNIRKFANSLDDRRYARSIHSTADAIVSRQFPRVGSKFHYPYKLKSSEEVIKQAEQTVRENIFEKFIQEWGLQDIISAASLNRMTANHVFGEQDLDEANRLTNLLREGQQQYKEKAVSDKVRALTRIKYRNELRRSLTDLADKMVSE</sequence>
<dbReference type="Proteomes" id="UP000186341">
    <property type="component" value="Unassembled WGS sequence"/>
</dbReference>
<dbReference type="NCBIfam" id="TIGR00348">
    <property type="entry name" value="hsdR"/>
    <property type="match status" value="1"/>
</dbReference>
<dbReference type="OrthoDB" id="9758243at2"/>
<dbReference type="GO" id="GO:0005524">
    <property type="term" value="F:ATP binding"/>
    <property type="evidence" value="ECO:0007669"/>
    <property type="project" value="UniProtKB-KW"/>
</dbReference>
<dbReference type="PANTHER" id="PTHR30195">
    <property type="entry name" value="TYPE I SITE-SPECIFIC DEOXYRIBONUCLEASE PROTEIN SUBUNIT M AND R"/>
    <property type="match status" value="1"/>
</dbReference>
<gene>
    <name evidence="14" type="ORF">BO222_08475</name>
</gene>
<feature type="coiled-coil region" evidence="12">
    <location>
        <begin position="882"/>
        <end position="916"/>
    </location>
</feature>
<organism evidence="14 15">
    <name type="scientific">Ileibacterium valens</name>
    <dbReference type="NCBI Taxonomy" id="1862668"/>
    <lineage>
        <taxon>Bacteria</taxon>
        <taxon>Bacillati</taxon>
        <taxon>Bacillota</taxon>
        <taxon>Erysipelotrichia</taxon>
        <taxon>Erysipelotrichales</taxon>
        <taxon>Erysipelotrichaceae</taxon>
        <taxon>Ileibacterium</taxon>
    </lineage>
</organism>
<keyword evidence="9 11" id="KW-0067">ATP-binding</keyword>
<keyword evidence="5 11" id="KW-0547">Nucleotide-binding</keyword>
<dbReference type="GO" id="GO:0003677">
    <property type="term" value="F:DNA binding"/>
    <property type="evidence" value="ECO:0007669"/>
    <property type="project" value="UniProtKB-KW"/>
</dbReference>
<dbReference type="InterPro" id="IPR051268">
    <property type="entry name" value="Type-I_R_enzyme_R_subunit"/>
</dbReference>
<dbReference type="SMART" id="SM00487">
    <property type="entry name" value="DEXDc"/>
    <property type="match status" value="1"/>
</dbReference>
<evidence type="ECO:0000256" key="8">
    <source>
        <dbReference type="ARBA" id="ARBA00022801"/>
    </source>
</evidence>
<dbReference type="SUPFAM" id="SSF52540">
    <property type="entry name" value="P-loop containing nucleoside triphosphate hydrolases"/>
    <property type="match status" value="2"/>
</dbReference>
<keyword evidence="4" id="KW-0540">Nuclease</keyword>
<keyword evidence="10 11" id="KW-0238">DNA-binding</keyword>
<dbReference type="InterPro" id="IPR022625">
    <property type="entry name" value="TypeI_RM_Rsu_C"/>
</dbReference>
<dbReference type="GO" id="GO:0009307">
    <property type="term" value="P:DNA restriction-modification system"/>
    <property type="evidence" value="ECO:0007669"/>
    <property type="project" value="UniProtKB-KW"/>
</dbReference>
<evidence type="ECO:0000256" key="4">
    <source>
        <dbReference type="ARBA" id="ARBA00022722"/>
    </source>
</evidence>
<dbReference type="AlphaFoldDB" id="A0A1U7NEY0"/>
<dbReference type="EC" id="3.1.21.3" evidence="11"/>
<dbReference type="InterPro" id="IPR007409">
    <property type="entry name" value="Restrct_endonuc_type1_HsdR_N"/>
</dbReference>
<evidence type="ECO:0000256" key="6">
    <source>
        <dbReference type="ARBA" id="ARBA00022747"/>
    </source>
</evidence>
<evidence type="ECO:0000256" key="11">
    <source>
        <dbReference type="RuleBase" id="RU364115"/>
    </source>
</evidence>
<comment type="similarity">
    <text evidence="2 11">Belongs to the HsdR family.</text>
</comment>
<evidence type="ECO:0000313" key="14">
    <source>
        <dbReference type="EMBL" id="OLU38425.1"/>
    </source>
</evidence>
<dbReference type="InterPro" id="IPR055180">
    <property type="entry name" value="HsdR_RecA-like_helicase_dom_2"/>
</dbReference>
<dbReference type="PANTHER" id="PTHR30195:SF16">
    <property type="entry name" value="TYPE I RESTRICTION ENZYME ENDONUCLEASE SUBUNIT"/>
    <property type="match status" value="1"/>
</dbReference>
<dbReference type="GeneID" id="82203201"/>
<dbReference type="InterPro" id="IPR040980">
    <property type="entry name" value="SWI2_SNF2"/>
</dbReference>
<dbReference type="Pfam" id="PF22679">
    <property type="entry name" value="T1R_D3-like"/>
    <property type="match status" value="1"/>
</dbReference>
<dbReference type="EMBL" id="MPJW01000166">
    <property type="protein sequence ID" value="OLU38425.1"/>
    <property type="molecule type" value="Genomic_DNA"/>
</dbReference>
<dbReference type="Gene3D" id="3.90.1570.50">
    <property type="match status" value="1"/>
</dbReference>
<evidence type="ECO:0000256" key="12">
    <source>
        <dbReference type="SAM" id="Coils"/>
    </source>
</evidence>
<evidence type="ECO:0000313" key="15">
    <source>
        <dbReference type="Proteomes" id="UP000186341"/>
    </source>
</evidence>
<evidence type="ECO:0000259" key="13">
    <source>
        <dbReference type="PROSITE" id="PS51192"/>
    </source>
</evidence>
<evidence type="ECO:0000256" key="1">
    <source>
        <dbReference type="ARBA" id="ARBA00000851"/>
    </source>
</evidence>
<dbReference type="CDD" id="cd22332">
    <property type="entry name" value="HsdR_N"/>
    <property type="match status" value="1"/>
</dbReference>
<dbReference type="GO" id="GO:0009035">
    <property type="term" value="F:type I site-specific deoxyribonuclease activity"/>
    <property type="evidence" value="ECO:0007669"/>
    <property type="project" value="UniProtKB-EC"/>
</dbReference>